<feature type="region of interest" description="Disordered" evidence="1">
    <location>
        <begin position="47"/>
        <end position="91"/>
    </location>
</feature>
<dbReference type="AlphaFoldDB" id="A0AA41R0P8"/>
<organism evidence="2 3">
    <name type="scientific">Desulfatitalea alkaliphila</name>
    <dbReference type="NCBI Taxonomy" id="2929485"/>
    <lineage>
        <taxon>Bacteria</taxon>
        <taxon>Pseudomonadati</taxon>
        <taxon>Thermodesulfobacteriota</taxon>
        <taxon>Desulfobacteria</taxon>
        <taxon>Desulfobacterales</taxon>
        <taxon>Desulfosarcinaceae</taxon>
        <taxon>Desulfatitalea</taxon>
    </lineage>
</organism>
<keyword evidence="3" id="KW-1185">Reference proteome</keyword>
<gene>
    <name evidence="2" type="ORF">MRX98_00700</name>
</gene>
<reference evidence="2" key="1">
    <citation type="submission" date="2022-04" db="EMBL/GenBank/DDBJ databases">
        <title>Desulfatitalea alkaliphila sp. nov., a novel anaerobic sulfate-reducing bacterium isolated from terrestrial mud volcano, Taman Peninsula, Russia.</title>
        <authorList>
            <person name="Khomyakova M.A."/>
            <person name="Merkel A.Y."/>
            <person name="Slobodkin A.I."/>
        </authorList>
    </citation>
    <scope>NUCLEOTIDE SEQUENCE</scope>
    <source>
        <strain evidence="2">M08but</strain>
    </source>
</reference>
<evidence type="ECO:0000313" key="2">
    <source>
        <dbReference type="EMBL" id="MCJ8499075.1"/>
    </source>
</evidence>
<evidence type="ECO:0000256" key="1">
    <source>
        <dbReference type="SAM" id="MobiDB-lite"/>
    </source>
</evidence>
<proteinExistence type="predicted"/>
<feature type="compositionally biased region" description="Acidic residues" evidence="1">
    <location>
        <begin position="80"/>
        <end position="90"/>
    </location>
</feature>
<dbReference type="Proteomes" id="UP001165427">
    <property type="component" value="Unassembled WGS sequence"/>
</dbReference>
<dbReference type="EMBL" id="JALJRB010000001">
    <property type="protein sequence ID" value="MCJ8499075.1"/>
    <property type="molecule type" value="Genomic_DNA"/>
</dbReference>
<dbReference type="RefSeq" id="WP_246902145.1">
    <property type="nucleotide sequence ID" value="NZ_JALJRB010000001.1"/>
</dbReference>
<feature type="compositionally biased region" description="Basic and acidic residues" evidence="1">
    <location>
        <begin position="70"/>
        <end position="79"/>
    </location>
</feature>
<protein>
    <submittedName>
        <fullName evidence="2">Uncharacterized protein</fullName>
    </submittedName>
</protein>
<accession>A0AA41R0P8</accession>
<sequence length="122" mass="13294">MSDNSLPPDGSNEEWENRVLCPDEACIGVIGPDGRCKECGLVYEGELPTPRNVSEEPQDPVPPETTAADETPRTDHGADAVDDADDDENDEWQRRTLCSDESCIGVIGSDGRCKECGKPYRP</sequence>
<evidence type="ECO:0000313" key="3">
    <source>
        <dbReference type="Proteomes" id="UP001165427"/>
    </source>
</evidence>
<comment type="caution">
    <text evidence="2">The sequence shown here is derived from an EMBL/GenBank/DDBJ whole genome shotgun (WGS) entry which is preliminary data.</text>
</comment>
<name>A0AA41R0P8_9BACT</name>